<dbReference type="AlphaFoldDB" id="A6FX33"/>
<name>A6FX33_9BACT</name>
<comment type="caution">
    <text evidence="3">The sequence shown here is derived from an EMBL/GenBank/DDBJ whole genome shotgun (WGS) entry which is preliminary data.</text>
</comment>
<dbReference type="PANTHER" id="PTHR46534">
    <property type="entry name" value="IGGFC_BINDING DOMAIN-CONTAINING PROTEIN"/>
    <property type="match status" value="1"/>
</dbReference>
<protein>
    <submittedName>
        <fullName evidence="3">Bacterial Ig-like domain protein</fullName>
    </submittedName>
</protein>
<evidence type="ECO:0000259" key="2">
    <source>
        <dbReference type="Pfam" id="PF17517"/>
    </source>
</evidence>
<proteinExistence type="predicted"/>
<evidence type="ECO:0000313" key="4">
    <source>
        <dbReference type="Proteomes" id="UP000005801"/>
    </source>
</evidence>
<dbReference type="RefSeq" id="WP_006969032.1">
    <property type="nucleotide sequence ID" value="NZ_ABCS01000001.1"/>
</dbReference>
<gene>
    <name evidence="3" type="ORF">PPSIR1_05303</name>
</gene>
<dbReference type="InterPro" id="IPR035234">
    <property type="entry name" value="IgGFc-bd_N"/>
</dbReference>
<dbReference type="PANTHER" id="PTHR46534:SF1">
    <property type="entry name" value="IGGFC-BINDING PROTEIN N-TERMINAL DOMAIN-CONTAINING PROTEIN"/>
    <property type="match status" value="1"/>
</dbReference>
<dbReference type="STRING" id="391625.PPSIR1_05303"/>
<dbReference type="eggNOG" id="ENOG5030SXD">
    <property type="taxonomic scope" value="Bacteria"/>
</dbReference>
<accession>A6FX33</accession>
<organism evidence="3 4">
    <name type="scientific">Plesiocystis pacifica SIR-1</name>
    <dbReference type="NCBI Taxonomy" id="391625"/>
    <lineage>
        <taxon>Bacteria</taxon>
        <taxon>Pseudomonadati</taxon>
        <taxon>Myxococcota</taxon>
        <taxon>Polyangia</taxon>
        <taxon>Nannocystales</taxon>
        <taxon>Nannocystaceae</taxon>
        <taxon>Plesiocystis</taxon>
    </lineage>
</organism>
<reference evidence="3 4" key="1">
    <citation type="submission" date="2007-06" db="EMBL/GenBank/DDBJ databases">
        <authorList>
            <person name="Shimkets L."/>
            <person name="Ferriera S."/>
            <person name="Johnson J."/>
            <person name="Kravitz S."/>
            <person name="Beeson K."/>
            <person name="Sutton G."/>
            <person name="Rogers Y.-H."/>
            <person name="Friedman R."/>
            <person name="Frazier M."/>
            <person name="Venter J.C."/>
        </authorList>
    </citation>
    <scope>NUCLEOTIDE SEQUENCE [LARGE SCALE GENOMIC DNA]</scope>
    <source>
        <strain evidence="3 4">SIR-1</strain>
    </source>
</reference>
<sequence length="567" mass="57822">MGTPALACLALACSDARSGGDDEAGTAVTSFSTEDDDGSTGEDGSGTAGVLDMGPGTTSGGGDGGSTDPQTCAAAALNKTYVGCEFWPTVTYNPVYSNFDFAAVVANASGTEAEITVEREGEVLAMATVPPGGLETIALPWIAELKGPDFAADTTGPRPSESARVDGGAYRLSASVPVTVWQFNPLQYEDDVADCSVVQDIGLGSSCLSVSNDAALLIPSAAMTENYRVFTQASTRGTVGGYDDVPSSVAITATEDGTTVTVQLNDGAQVIAGPGVSAIPMGGVAEFAMDAGDVVQLLGQPGMWWGDAHSDLSGSLVTADKPIQVIGVVGLTTVPSPEVAGQGYADHLEETILPAEVLGAHYVIAPPTSAKGENIGHFVRFYGNFDGTALTYVGDKPAGAPDSLESGQVVQFETNASFEVTGSESFAIGMFGRGGQVHTPSEVPTSGDPAFSLAVAVPQFRSKYIFLAPVDYISSYADIIMPAGTVAGLDGGPLTAPEEPIPGTNWVVVREPLGPGNDGAHVLETQAAEGSDPAEVGVQVMGYGHATAYMYPGGLNLEVISEVPQIP</sequence>
<dbReference type="Pfam" id="PF17517">
    <property type="entry name" value="IgGFc_binding"/>
    <property type="match status" value="1"/>
</dbReference>
<keyword evidence="4" id="KW-1185">Reference proteome</keyword>
<dbReference type="EMBL" id="ABCS01000001">
    <property type="protein sequence ID" value="EDM81857.1"/>
    <property type="molecule type" value="Genomic_DNA"/>
</dbReference>
<evidence type="ECO:0000313" key="3">
    <source>
        <dbReference type="EMBL" id="EDM81857.1"/>
    </source>
</evidence>
<feature type="domain" description="IgGFc-binding protein N-terminal" evidence="2">
    <location>
        <begin position="213"/>
        <end position="525"/>
    </location>
</feature>
<dbReference type="OrthoDB" id="5487984at2"/>
<dbReference type="Proteomes" id="UP000005801">
    <property type="component" value="Unassembled WGS sequence"/>
</dbReference>
<feature type="region of interest" description="Disordered" evidence="1">
    <location>
        <begin position="16"/>
        <end position="67"/>
    </location>
</feature>
<evidence type="ECO:0000256" key="1">
    <source>
        <dbReference type="SAM" id="MobiDB-lite"/>
    </source>
</evidence>